<keyword evidence="4" id="KW-0808">Transferase</keyword>
<gene>
    <name evidence="12" type="ORF">Dacsa_1192</name>
</gene>
<evidence type="ECO:0000256" key="7">
    <source>
        <dbReference type="ARBA" id="ARBA00022833"/>
    </source>
</evidence>
<comment type="catalytic activity">
    <reaction evidence="1">
        <text>inosine + phosphate = alpha-D-ribose 1-phosphate + hypoxanthine</text>
        <dbReference type="Rhea" id="RHEA:27646"/>
        <dbReference type="ChEBI" id="CHEBI:17368"/>
        <dbReference type="ChEBI" id="CHEBI:17596"/>
        <dbReference type="ChEBI" id="CHEBI:43474"/>
        <dbReference type="ChEBI" id="CHEBI:57720"/>
        <dbReference type="EC" id="2.4.2.1"/>
    </reaction>
    <physiologicalReaction direction="left-to-right" evidence="1">
        <dbReference type="Rhea" id="RHEA:27647"/>
    </physiologicalReaction>
</comment>
<dbReference type="InterPro" id="IPR011324">
    <property type="entry name" value="Cytotoxic_necrot_fac-like_cat"/>
</dbReference>
<dbReference type="PATRIC" id="fig|13035.3.peg.1343"/>
<organism evidence="12 13">
    <name type="scientific">Dactylococcopsis salina (strain PCC 8305)</name>
    <name type="common">Myxobactron salinum</name>
    <dbReference type="NCBI Taxonomy" id="13035"/>
    <lineage>
        <taxon>Bacteria</taxon>
        <taxon>Bacillati</taxon>
        <taxon>Cyanobacteriota</taxon>
        <taxon>Cyanophyceae</taxon>
        <taxon>Nodosilineales</taxon>
        <taxon>Cymatolegaceae</taxon>
        <taxon>Dactylococcopsis</taxon>
    </lineage>
</organism>
<dbReference type="Gene3D" id="3.60.140.10">
    <property type="entry name" value="CNF1/YfiH-like putative cysteine hydrolases"/>
    <property type="match status" value="1"/>
</dbReference>
<dbReference type="GO" id="GO:0005507">
    <property type="term" value="F:copper ion binding"/>
    <property type="evidence" value="ECO:0007669"/>
    <property type="project" value="TreeGrafter"/>
</dbReference>
<comment type="function">
    <text evidence="2">Purine nucleoside enzyme that catalyzes the phosphorolysis of adenosine and inosine nucleosides, yielding D-ribose 1-phosphate and the respective free bases, adenine and hypoxanthine. Also catalyzes the phosphorolysis of S-methyl-5'-thioadenosine into adenine and S-methyl-5-thio-alpha-D-ribose 1-phosphate. Also has adenosine deaminase activity.</text>
</comment>
<dbReference type="GO" id="GO:0017061">
    <property type="term" value="F:S-methyl-5-thioadenosine phosphorylase activity"/>
    <property type="evidence" value="ECO:0007669"/>
    <property type="project" value="UniProtKB-EC"/>
</dbReference>
<keyword evidence="6" id="KW-0378">Hydrolase</keyword>
<dbReference type="NCBIfam" id="TIGR00726">
    <property type="entry name" value="peptidoglycan editing factor PgeF"/>
    <property type="match status" value="1"/>
</dbReference>
<dbReference type="HOGENOM" id="CLU_065784_2_0_3"/>
<comment type="catalytic activity">
    <reaction evidence="8">
        <text>adenosine + H2O + H(+) = inosine + NH4(+)</text>
        <dbReference type="Rhea" id="RHEA:24408"/>
        <dbReference type="ChEBI" id="CHEBI:15377"/>
        <dbReference type="ChEBI" id="CHEBI:15378"/>
        <dbReference type="ChEBI" id="CHEBI:16335"/>
        <dbReference type="ChEBI" id="CHEBI:17596"/>
        <dbReference type="ChEBI" id="CHEBI:28938"/>
        <dbReference type="EC" id="3.5.4.4"/>
    </reaction>
    <physiologicalReaction direction="left-to-right" evidence="8">
        <dbReference type="Rhea" id="RHEA:24409"/>
    </physiologicalReaction>
</comment>
<dbReference type="OrthoDB" id="4279at2"/>
<dbReference type="STRING" id="13035.Dacsa_1192"/>
<proteinExistence type="inferred from homology"/>
<comment type="catalytic activity">
    <reaction evidence="10">
        <text>S-methyl-5'-thioadenosine + phosphate = 5-(methylsulfanyl)-alpha-D-ribose 1-phosphate + adenine</text>
        <dbReference type="Rhea" id="RHEA:11852"/>
        <dbReference type="ChEBI" id="CHEBI:16708"/>
        <dbReference type="ChEBI" id="CHEBI:17509"/>
        <dbReference type="ChEBI" id="CHEBI:43474"/>
        <dbReference type="ChEBI" id="CHEBI:58533"/>
        <dbReference type="EC" id="2.4.2.28"/>
    </reaction>
    <physiologicalReaction direction="left-to-right" evidence="10">
        <dbReference type="Rhea" id="RHEA:11853"/>
    </physiologicalReaction>
</comment>
<evidence type="ECO:0000313" key="13">
    <source>
        <dbReference type="Proteomes" id="UP000010482"/>
    </source>
</evidence>
<dbReference type="GO" id="GO:0016787">
    <property type="term" value="F:hydrolase activity"/>
    <property type="evidence" value="ECO:0007669"/>
    <property type="project" value="UniProtKB-KW"/>
</dbReference>
<dbReference type="InterPro" id="IPR038371">
    <property type="entry name" value="Cu_polyphenol_OxRdtase_sf"/>
</dbReference>
<evidence type="ECO:0000256" key="10">
    <source>
        <dbReference type="ARBA" id="ARBA00049893"/>
    </source>
</evidence>
<reference evidence="12" key="1">
    <citation type="submission" date="2012-04" db="EMBL/GenBank/DDBJ databases">
        <title>Finished genome of Dactylococcopsis salina PCC 8305.</title>
        <authorList>
            <consortium name="US DOE Joint Genome Institute"/>
            <person name="Gugger M."/>
            <person name="Coursin T."/>
            <person name="Rippka R."/>
            <person name="Tandeau De Marsac N."/>
            <person name="Huntemann M."/>
            <person name="Wei C.-L."/>
            <person name="Han J."/>
            <person name="Detter J.C."/>
            <person name="Han C."/>
            <person name="Tapia R."/>
            <person name="Daligault H."/>
            <person name="Chen A."/>
            <person name="Krypides N."/>
            <person name="Mavromatis K."/>
            <person name="Markowitz V."/>
            <person name="Szeto E."/>
            <person name="Ivanova N."/>
            <person name="Ovchinnikova G."/>
            <person name="Pagani I."/>
            <person name="Pati A."/>
            <person name="Goodwin L."/>
            <person name="Peters L."/>
            <person name="Pitluck S."/>
            <person name="Woyke T."/>
            <person name="Kerfeld C."/>
        </authorList>
    </citation>
    <scope>NUCLEOTIDE SEQUENCE [LARGE SCALE GENOMIC DNA]</scope>
    <source>
        <strain evidence="12">PCC 8305</strain>
    </source>
</reference>
<evidence type="ECO:0000256" key="3">
    <source>
        <dbReference type="ARBA" id="ARBA00007353"/>
    </source>
</evidence>
<dbReference type="CDD" id="cd16833">
    <property type="entry name" value="YfiH"/>
    <property type="match status" value="1"/>
</dbReference>
<dbReference type="RefSeq" id="WP_015228902.1">
    <property type="nucleotide sequence ID" value="NC_019780.1"/>
</dbReference>
<dbReference type="Pfam" id="PF02578">
    <property type="entry name" value="Cu-oxidase_4"/>
    <property type="match status" value="1"/>
</dbReference>
<keyword evidence="13" id="KW-1185">Reference proteome</keyword>
<accession>K9YUU7</accession>
<dbReference type="Proteomes" id="UP000010482">
    <property type="component" value="Chromosome"/>
</dbReference>
<dbReference type="PANTHER" id="PTHR30616">
    <property type="entry name" value="UNCHARACTERIZED PROTEIN YFIH"/>
    <property type="match status" value="1"/>
</dbReference>
<dbReference type="SUPFAM" id="SSF64438">
    <property type="entry name" value="CNF1/YfiH-like putative cysteine hydrolases"/>
    <property type="match status" value="1"/>
</dbReference>
<dbReference type="EMBL" id="CP003944">
    <property type="protein sequence ID" value="AFZ49893.1"/>
    <property type="molecule type" value="Genomic_DNA"/>
</dbReference>
<dbReference type="KEGG" id="dsl:Dacsa_1192"/>
<keyword evidence="7" id="KW-0862">Zinc</keyword>
<evidence type="ECO:0000256" key="8">
    <source>
        <dbReference type="ARBA" id="ARBA00047989"/>
    </source>
</evidence>
<name>K9YUU7_DACS8</name>
<evidence type="ECO:0000256" key="1">
    <source>
        <dbReference type="ARBA" id="ARBA00000553"/>
    </source>
</evidence>
<evidence type="ECO:0000256" key="9">
    <source>
        <dbReference type="ARBA" id="ARBA00048968"/>
    </source>
</evidence>
<comment type="similarity">
    <text evidence="3 11">Belongs to the purine nucleoside phosphorylase YfiH/LACC1 family.</text>
</comment>
<protein>
    <recommendedName>
        <fullName evidence="11">Purine nucleoside phosphorylase</fullName>
    </recommendedName>
</protein>
<evidence type="ECO:0000313" key="12">
    <source>
        <dbReference type="EMBL" id="AFZ49893.1"/>
    </source>
</evidence>
<evidence type="ECO:0000256" key="5">
    <source>
        <dbReference type="ARBA" id="ARBA00022723"/>
    </source>
</evidence>
<evidence type="ECO:0000256" key="11">
    <source>
        <dbReference type="RuleBase" id="RU361274"/>
    </source>
</evidence>
<sequence>MVAVSSSIFSTQQTTWEWRQSKGLDYLQCGLLAGFSHGFFTRHFYEYTLRDLTKVLTPDAETYRSKQVHGKHIVTPSEIAQTETELVEADGLFSDGKKQALWVASADCTPALIADVHTGRVAAVHAGWRGTALSILPKAIDRFFQKGSDLSNLRVALGPAISGEVYQVSETVAAQVGASLFPLDVTIPSAEKKILEQLWQYQPSPLLPDSQPEKVRLDVRRVNSLQLEKMGFHPEQIAIAPDCTYQQPQQFFSYRRSQEKAVQWSGIVSNA</sequence>
<keyword evidence="5" id="KW-0479">Metal-binding</keyword>
<dbReference type="eggNOG" id="COG1496">
    <property type="taxonomic scope" value="Bacteria"/>
</dbReference>
<comment type="catalytic activity">
    <reaction evidence="9">
        <text>adenosine + phosphate = alpha-D-ribose 1-phosphate + adenine</text>
        <dbReference type="Rhea" id="RHEA:27642"/>
        <dbReference type="ChEBI" id="CHEBI:16335"/>
        <dbReference type="ChEBI" id="CHEBI:16708"/>
        <dbReference type="ChEBI" id="CHEBI:43474"/>
        <dbReference type="ChEBI" id="CHEBI:57720"/>
        <dbReference type="EC" id="2.4.2.1"/>
    </reaction>
    <physiologicalReaction direction="left-to-right" evidence="9">
        <dbReference type="Rhea" id="RHEA:27643"/>
    </physiologicalReaction>
</comment>
<dbReference type="PANTHER" id="PTHR30616:SF2">
    <property type="entry name" value="PURINE NUCLEOSIDE PHOSPHORYLASE LACC1"/>
    <property type="match status" value="1"/>
</dbReference>
<evidence type="ECO:0000256" key="6">
    <source>
        <dbReference type="ARBA" id="ARBA00022801"/>
    </source>
</evidence>
<dbReference type="AlphaFoldDB" id="K9YUU7"/>
<dbReference type="InterPro" id="IPR003730">
    <property type="entry name" value="Cu_polyphenol_OxRdtase"/>
</dbReference>
<evidence type="ECO:0000256" key="2">
    <source>
        <dbReference type="ARBA" id="ARBA00003215"/>
    </source>
</evidence>
<evidence type="ECO:0000256" key="4">
    <source>
        <dbReference type="ARBA" id="ARBA00022679"/>
    </source>
</evidence>